<dbReference type="Proteomes" id="UP000007800">
    <property type="component" value="Unassembled WGS sequence"/>
</dbReference>
<gene>
    <name evidence="3" type="ORF">Pmar_PMAR001162</name>
</gene>
<reference evidence="3 4" key="1">
    <citation type="submission" date="2008-07" db="EMBL/GenBank/DDBJ databases">
        <authorList>
            <person name="El-Sayed N."/>
            <person name="Caler E."/>
            <person name="Inman J."/>
            <person name="Amedeo P."/>
            <person name="Hass B."/>
            <person name="Wortman J."/>
        </authorList>
    </citation>
    <scope>NUCLEOTIDE SEQUENCE [LARGE SCALE GENOMIC DNA]</scope>
    <source>
        <strain evidence="4">ATCC 50983 / TXsc</strain>
    </source>
</reference>
<feature type="coiled-coil region" evidence="1">
    <location>
        <begin position="974"/>
        <end position="1031"/>
    </location>
</feature>
<keyword evidence="1" id="KW-0175">Coiled coil</keyword>
<evidence type="ECO:0000256" key="1">
    <source>
        <dbReference type="SAM" id="Coils"/>
    </source>
</evidence>
<sequence length="1346" mass="145949">MPMDDTSGTSMGAPGPGAMPMASASPPSASIATAPVVSAPTAPVIAAASAPTTEEDISLQSLGAQADEQGVLEILSENGTDPITVRNLEPGDSCNDDCLHAKFEALERMQLRLNSSLEPVTDRGMLHAADSREKLVDFKGRLFKVEDVIEGRGGSDTGLIGQVNEVKPAGVSIGKLLDSTMSNLFDNLKELQKNGAQEIRLSKDKFTSKIDSVQESVDAMLKRIGNNMVVNSYGLDDAMGRRVKAATNGVAASQRSSVRDVAVVDRGIAKTGRVVDKSSAEISAGLDDAGDDIKEILSKGQAGMRTFNVNLIKDLDQMTLRERAVLNQKVKAAKRAGDIRVEQEANQMQGKLSRSSQFFNTLTADAQKNFTAEIAAAGIGLEGVGKLNDKALSDLFEKMQHGMGRLSQEDARAVLAQNRITLELQKDIGFQEELVKRMGSTDADALSKIWEALGQDSATAEKVLMMMAKGLEGDARSEANSIEADLAAVALKSREGALAFEQALSGDTTKLRNFIRELEVKLKPEVEGAGKALRNSEGVVEGNLRDVMFRKEEALKSVGHSVSGRIEKVGYENAKTRKANIERGKEALSGIMGDLSSEKSSDLKELLESLKEDDQAHNELLALIGTSSVDALKDIRYLGKAIRGSDVALTSNTVGMNRLKQQLVKLAGRGNNALGALSTLLTQMAARNEEALKTQWARSTVISADSRKDVSALLNRLVDDAKRNTTAKIPDLLRAFIQEVRDVEASSAQTKAIVAASDDDVRRLGAKLQANRAEMEISKNRLAQTMGSLLQHVDASDSKYLLDLADQSTKWSRYTSDQMKHYLDTETKALLDRSDMEGVSAQRMYATLSDIQHKLTTGDAQLDARLMSEESELTKESEAHKKKMVALGKHFIDTMGEDSEEVKDLHKKLSRVVSVNGQAIADVTRGLQHGLRNITAAMVRHGVGGIPAAGLMRLMQVKSAMGVKHDFLYGQEVLRKMVEQLRAVLRIREQAEHERRIKEHTNAIMQLVALAKRQEAERAQTEGKSDKAQEQNANQVIGVADIIHRLMVATGAVDNSELSGTRAVEGDMTNVTQHADAIVGDLRGDIAKGLEEARKAHGKGAEEVGYNLRGSVANAARKSGNLDHEMYDMSIATAQQARSDGSHLAENARDLESAAGTVAMFGHVSGNELRALSHNAHASNEAMQREIARTHGVNLDRVSRLDDVVKTFVTLTEGFMNETKETVNGIRHDLNDATRLSSEQLSHSSIGGTEIAKSATARAHAILQAIEDHRATSKTISGELRRRLTELEALSIEMDRNQIVQQNGVEAMLADAREKVVRSQGDIKKSVHDWIRDATSRYTQQLIDAS</sequence>
<dbReference type="OrthoDB" id="10335605at2759"/>
<dbReference type="RefSeq" id="XP_002780568.1">
    <property type="nucleotide sequence ID" value="XM_002780522.1"/>
</dbReference>
<keyword evidence="4" id="KW-1185">Reference proteome</keyword>
<accession>C5KT13</accession>
<evidence type="ECO:0000313" key="4">
    <source>
        <dbReference type="Proteomes" id="UP000007800"/>
    </source>
</evidence>
<evidence type="ECO:0000256" key="2">
    <source>
        <dbReference type="SAM" id="MobiDB-lite"/>
    </source>
</evidence>
<dbReference type="EMBL" id="GG676168">
    <property type="protein sequence ID" value="EER12363.1"/>
    <property type="molecule type" value="Genomic_DNA"/>
</dbReference>
<feature type="region of interest" description="Disordered" evidence="2">
    <location>
        <begin position="1"/>
        <end position="29"/>
    </location>
</feature>
<dbReference type="InParanoid" id="C5KT13"/>
<organism evidence="4">
    <name type="scientific">Perkinsus marinus (strain ATCC 50983 / TXsc)</name>
    <dbReference type="NCBI Taxonomy" id="423536"/>
    <lineage>
        <taxon>Eukaryota</taxon>
        <taxon>Sar</taxon>
        <taxon>Alveolata</taxon>
        <taxon>Perkinsozoa</taxon>
        <taxon>Perkinsea</taxon>
        <taxon>Perkinsida</taxon>
        <taxon>Perkinsidae</taxon>
        <taxon>Perkinsus</taxon>
    </lineage>
</organism>
<proteinExistence type="predicted"/>
<name>C5KT13_PERM5</name>
<evidence type="ECO:0000313" key="3">
    <source>
        <dbReference type="EMBL" id="EER12363.1"/>
    </source>
</evidence>
<protein>
    <submittedName>
        <fullName evidence="3">Rootletin, putative</fullName>
    </submittedName>
</protein>
<dbReference type="GeneID" id="9057410"/>
<dbReference type="OMA" id="NDDCLHA"/>